<comment type="caution">
    <text evidence="1">The sequence shown here is derived from an EMBL/GenBank/DDBJ whole genome shotgun (WGS) entry which is preliminary data.</text>
</comment>
<keyword evidence="2" id="KW-1185">Reference proteome</keyword>
<evidence type="ECO:0008006" key="3">
    <source>
        <dbReference type="Google" id="ProtNLM"/>
    </source>
</evidence>
<accession>A0A511MMM3</accession>
<dbReference type="AlphaFoldDB" id="A0A511MMM3"/>
<dbReference type="Pfam" id="PF09683">
    <property type="entry name" value="Lactococcin_972"/>
    <property type="match status" value="1"/>
</dbReference>
<name>A0A511MMM3_9NOCA</name>
<dbReference type="Proteomes" id="UP000321424">
    <property type="component" value="Unassembled WGS sequence"/>
</dbReference>
<dbReference type="RefSeq" id="WP_147139091.1">
    <property type="nucleotide sequence ID" value="NZ_BJXA01000059.1"/>
</dbReference>
<dbReference type="NCBIfam" id="TIGR01653">
    <property type="entry name" value="lactococcin_972"/>
    <property type="match status" value="1"/>
</dbReference>
<organism evidence="1 2">
    <name type="scientific">Nocardia ninae NBRC 108245</name>
    <dbReference type="NCBI Taxonomy" id="1210091"/>
    <lineage>
        <taxon>Bacteria</taxon>
        <taxon>Bacillati</taxon>
        <taxon>Actinomycetota</taxon>
        <taxon>Actinomycetes</taxon>
        <taxon>Mycobacteriales</taxon>
        <taxon>Nocardiaceae</taxon>
        <taxon>Nocardia</taxon>
    </lineage>
</organism>
<gene>
    <name evidence="1" type="ORF">NN4_63990</name>
</gene>
<dbReference type="InterPro" id="IPR006540">
    <property type="entry name" value="Lactococcin_972"/>
</dbReference>
<evidence type="ECO:0000313" key="1">
    <source>
        <dbReference type="EMBL" id="GEM41880.1"/>
    </source>
</evidence>
<dbReference type="EMBL" id="BJXA01000059">
    <property type="protein sequence ID" value="GEM41880.1"/>
    <property type="molecule type" value="Genomic_DNA"/>
</dbReference>
<reference evidence="1 2" key="1">
    <citation type="submission" date="2019-07" db="EMBL/GenBank/DDBJ databases">
        <title>Whole genome shotgun sequence of Nocardia ninae NBRC 108245.</title>
        <authorList>
            <person name="Hosoyama A."/>
            <person name="Uohara A."/>
            <person name="Ohji S."/>
            <person name="Ichikawa N."/>
        </authorList>
    </citation>
    <scope>NUCLEOTIDE SEQUENCE [LARGE SCALE GENOMIC DNA]</scope>
    <source>
        <strain evidence="1 2">NBRC 108245</strain>
    </source>
</reference>
<dbReference type="Gene3D" id="2.60.40.2850">
    <property type="match status" value="1"/>
</dbReference>
<evidence type="ECO:0000313" key="2">
    <source>
        <dbReference type="Proteomes" id="UP000321424"/>
    </source>
</evidence>
<sequence length="110" mass="11370">MISAKKTVVAGFIGIVGLGLGMGVGNAGVEHPEGGLWQYGSSTVSGGTDNYSMYDHNDRTHSSAVRNCNGTSSSGWRPAGTRAEARQNRCLTGNEAFYDVQGGSSGKANI</sequence>
<protein>
    <recommendedName>
        <fullName evidence="3">Lactococcin 972 family bacteriocin</fullName>
    </recommendedName>
</protein>
<proteinExistence type="predicted"/>